<keyword evidence="2" id="KW-0547">Nucleotide-binding</keyword>
<dbReference type="HOGENOM" id="CLU_000604_1_22_9"/>
<gene>
    <name evidence="6" type="ORF">HMPREF1092_01731</name>
</gene>
<dbReference type="SUPFAM" id="SSF52540">
    <property type="entry name" value="P-loop containing nucleoside triphosphate hydrolases"/>
    <property type="match status" value="1"/>
</dbReference>
<evidence type="ECO:0000256" key="2">
    <source>
        <dbReference type="ARBA" id="ARBA00022741"/>
    </source>
</evidence>
<dbReference type="InterPro" id="IPR027417">
    <property type="entry name" value="P-loop_NTPase"/>
</dbReference>
<feature type="domain" description="ABC transporter" evidence="5">
    <location>
        <begin position="6"/>
        <end position="240"/>
    </location>
</feature>
<evidence type="ECO:0000313" key="6">
    <source>
        <dbReference type="EMBL" id="ENZ02496.1"/>
    </source>
</evidence>
<dbReference type="GO" id="GO:0015418">
    <property type="term" value="F:ABC-type quaternary ammonium compound transporting activity"/>
    <property type="evidence" value="ECO:0007669"/>
    <property type="project" value="UniProtKB-EC"/>
</dbReference>
<dbReference type="eggNOG" id="COG1125">
    <property type="taxonomic scope" value="Bacteria"/>
</dbReference>
<accession>N9WHD2</accession>
<evidence type="ECO:0000256" key="4">
    <source>
        <dbReference type="ARBA" id="ARBA00066388"/>
    </source>
</evidence>
<evidence type="ECO:0000259" key="5">
    <source>
        <dbReference type="PROSITE" id="PS50893"/>
    </source>
</evidence>
<dbReference type="AlphaFoldDB" id="N9WHD2"/>
<dbReference type="Proteomes" id="UP000013097">
    <property type="component" value="Unassembled WGS sequence"/>
</dbReference>
<keyword evidence="7" id="KW-1185">Reference proteome</keyword>
<name>N9WHD2_9CLOT</name>
<reference evidence="6 7" key="1">
    <citation type="submission" date="2013-01" db="EMBL/GenBank/DDBJ databases">
        <title>The Genome Sequence of Clostridium colicanis 209318.</title>
        <authorList>
            <consortium name="The Broad Institute Genome Sequencing Platform"/>
            <person name="Earl A."/>
            <person name="Ward D."/>
            <person name="Feldgarden M."/>
            <person name="Gevers D."/>
            <person name="Courvalin P."/>
            <person name="Lambert T."/>
            <person name="Walker B."/>
            <person name="Young S.K."/>
            <person name="Zeng Q."/>
            <person name="Gargeya S."/>
            <person name="Fitzgerald M."/>
            <person name="Haas B."/>
            <person name="Abouelleil A."/>
            <person name="Alvarado L."/>
            <person name="Arachchi H.M."/>
            <person name="Berlin A.M."/>
            <person name="Chapman S.B."/>
            <person name="Dewar J."/>
            <person name="Goldberg J."/>
            <person name="Griggs A."/>
            <person name="Gujja S."/>
            <person name="Hansen M."/>
            <person name="Howarth C."/>
            <person name="Imamovic A."/>
            <person name="Larimer J."/>
            <person name="McCowan C."/>
            <person name="Murphy C."/>
            <person name="Neiman D."/>
            <person name="Pearson M."/>
            <person name="Priest M."/>
            <person name="Roberts A."/>
            <person name="Saif S."/>
            <person name="Shea T."/>
            <person name="Sisk P."/>
            <person name="Sykes S."/>
            <person name="Wortman J."/>
            <person name="Nusbaum C."/>
            <person name="Birren B."/>
        </authorList>
    </citation>
    <scope>NUCLEOTIDE SEQUENCE [LARGE SCALE GENOMIC DNA]</scope>
    <source>
        <strain evidence="6 7">209318</strain>
    </source>
</reference>
<evidence type="ECO:0000256" key="1">
    <source>
        <dbReference type="ARBA" id="ARBA00022448"/>
    </source>
</evidence>
<dbReference type="SMART" id="SM00382">
    <property type="entry name" value="AAA"/>
    <property type="match status" value="1"/>
</dbReference>
<dbReference type="FunFam" id="3.40.50.300:FF:000425">
    <property type="entry name" value="Probable ABC transporter, ATP-binding subunit"/>
    <property type="match status" value="1"/>
</dbReference>
<dbReference type="Gene3D" id="3.40.50.300">
    <property type="entry name" value="P-loop containing nucleotide triphosphate hydrolases"/>
    <property type="match status" value="1"/>
</dbReference>
<evidence type="ECO:0000313" key="7">
    <source>
        <dbReference type="Proteomes" id="UP000013097"/>
    </source>
</evidence>
<organism evidence="6 7">
    <name type="scientific">Clostridium thermobutyricum</name>
    <dbReference type="NCBI Taxonomy" id="29372"/>
    <lineage>
        <taxon>Bacteria</taxon>
        <taxon>Bacillati</taxon>
        <taxon>Bacillota</taxon>
        <taxon>Clostridia</taxon>
        <taxon>Eubacteriales</taxon>
        <taxon>Clostridiaceae</taxon>
        <taxon>Clostridium</taxon>
    </lineage>
</organism>
<comment type="caution">
    <text evidence="6">The sequence shown here is derived from an EMBL/GenBank/DDBJ whole genome shotgun (WGS) entry which is preliminary data.</text>
</comment>
<dbReference type="RefSeq" id="WP_002598232.1">
    <property type="nucleotide sequence ID" value="NZ_KB850956.1"/>
</dbReference>
<dbReference type="PANTHER" id="PTHR42781:SF4">
    <property type="entry name" value="SPERMIDINE_PUTRESCINE IMPORT ATP-BINDING PROTEIN POTA"/>
    <property type="match status" value="1"/>
</dbReference>
<dbReference type="PROSITE" id="PS50893">
    <property type="entry name" value="ABC_TRANSPORTER_2"/>
    <property type="match status" value="1"/>
</dbReference>
<keyword evidence="1" id="KW-0813">Transport</keyword>
<protein>
    <recommendedName>
        <fullName evidence="4">ABC-type quaternary amine transporter</fullName>
        <ecNumber evidence="4">7.6.2.9</ecNumber>
    </recommendedName>
</protein>
<dbReference type="InterPro" id="IPR050093">
    <property type="entry name" value="ABC_SmlMolc_Importer"/>
</dbReference>
<dbReference type="GO" id="GO:0005524">
    <property type="term" value="F:ATP binding"/>
    <property type="evidence" value="ECO:0007669"/>
    <property type="project" value="UniProtKB-KW"/>
</dbReference>
<dbReference type="Pfam" id="PF00005">
    <property type="entry name" value="ABC_tran"/>
    <property type="match status" value="1"/>
</dbReference>
<dbReference type="InterPro" id="IPR003593">
    <property type="entry name" value="AAA+_ATPase"/>
</dbReference>
<sequence>MKNDAIVFKNITKSYGEKNILKDFSLNIKKGEFLTIIGSSGCGKTTILKMINGLIKPNKGNVFVDGKDISKINLIQMRRKIGYVVQDVGLFPHMKIKNNISYTLNLEKKENKEEIFNKVKKLVKIVGLDEEIINRYPNELSGGQRQRVGIARALVGEPDIILMDEPFGAVDEITRKLLQDEIYKIYKEYNVTIVFITHDIREALKLGTRVIVMDNGEIVQSGTPKEIKENPKTEFVRKLIGG</sequence>
<proteinExistence type="predicted"/>
<evidence type="ECO:0000256" key="3">
    <source>
        <dbReference type="ARBA" id="ARBA00022840"/>
    </source>
</evidence>
<dbReference type="PROSITE" id="PS00211">
    <property type="entry name" value="ABC_TRANSPORTER_1"/>
    <property type="match status" value="1"/>
</dbReference>
<dbReference type="PANTHER" id="PTHR42781">
    <property type="entry name" value="SPERMIDINE/PUTRESCINE IMPORT ATP-BINDING PROTEIN POTA"/>
    <property type="match status" value="1"/>
</dbReference>
<dbReference type="InterPro" id="IPR003439">
    <property type="entry name" value="ABC_transporter-like_ATP-bd"/>
</dbReference>
<dbReference type="GO" id="GO:0016887">
    <property type="term" value="F:ATP hydrolysis activity"/>
    <property type="evidence" value="ECO:0007669"/>
    <property type="project" value="InterPro"/>
</dbReference>
<dbReference type="InterPro" id="IPR017871">
    <property type="entry name" value="ABC_transporter-like_CS"/>
</dbReference>
<dbReference type="EC" id="7.6.2.9" evidence="4"/>
<keyword evidence="3" id="KW-0067">ATP-binding</keyword>
<dbReference type="PATRIC" id="fig|999411.4.peg.1706"/>
<dbReference type="EMBL" id="AGYT01000008">
    <property type="protein sequence ID" value="ENZ02496.1"/>
    <property type="molecule type" value="Genomic_DNA"/>
</dbReference>